<accession>R4G0Z8</accession>
<name>R4G0Z8_9BACL</name>
<dbReference type="AlphaFoldDB" id="R4G0Z8"/>
<organism evidence="1 2">
    <name type="scientific">Anoxybacillus flavithermus NBRC 109594</name>
    <dbReference type="NCBI Taxonomy" id="1315967"/>
    <lineage>
        <taxon>Bacteria</taxon>
        <taxon>Bacillati</taxon>
        <taxon>Bacillota</taxon>
        <taxon>Bacilli</taxon>
        <taxon>Bacillales</taxon>
        <taxon>Anoxybacillaceae</taxon>
        <taxon>Anoxybacillus</taxon>
    </lineage>
</organism>
<protein>
    <submittedName>
        <fullName evidence="1">Uncharacterized protein</fullName>
    </submittedName>
</protein>
<sequence length="61" mass="7207">MEEIHMFKKLFTQKEKGCCDVQIIEVKDEPCCEEKEDCCEEEEACCEEKDECCKEDKQTCC</sequence>
<evidence type="ECO:0000313" key="1">
    <source>
        <dbReference type="EMBL" id="GAC91428.1"/>
    </source>
</evidence>
<dbReference type="Proteomes" id="UP000013057">
    <property type="component" value="Unassembled WGS sequence"/>
</dbReference>
<evidence type="ECO:0000313" key="2">
    <source>
        <dbReference type="Proteomes" id="UP000013057"/>
    </source>
</evidence>
<comment type="caution">
    <text evidence="1">The sequence shown here is derived from an EMBL/GenBank/DDBJ whole genome shotgun (WGS) entry which is preliminary data.</text>
</comment>
<dbReference type="EMBL" id="BARH01000014">
    <property type="protein sequence ID" value="GAC91428.1"/>
    <property type="molecule type" value="Genomic_DNA"/>
</dbReference>
<gene>
    <name evidence="1" type="ORF">KN10_1864</name>
</gene>
<reference evidence="2" key="1">
    <citation type="journal article" date="2013" name="Genome">
        <title>Draft Genome Sequence of a Thermophilic Member of the Bacillaceae, Anoxybacillus flavithermus Strain Kn10, Isolated from the Kan-nawa Hot Spring in Japan.</title>
        <authorList>
            <person name="Matsutani M."/>
            <person name="Shirakihara Y."/>
            <person name="Imada K."/>
            <person name="Yakushi T."/>
            <person name="Matsushita K."/>
        </authorList>
    </citation>
    <scope>NUCLEOTIDE SEQUENCE [LARGE SCALE GENOMIC DNA]</scope>
    <source>
        <strain evidence="2">NBRC 109594</strain>
    </source>
</reference>
<proteinExistence type="predicted"/>